<dbReference type="AlphaFoldDB" id="A0A1U9K5L6"/>
<sequence length="147" mass="17291">MESIAKWISVLHRQFQIYLNRELRDYDINSSEYIFLVNLYEEDGVSQEKLSASLFIDKAATARAMRRLEQLGYVNRKRDPNDSRSNLVTLTSKGMEMKKFIKSKLTYWTQTISEGLTDEETEEMVKKIKHMSRNALIETNRNDSIKD</sequence>
<dbReference type="SUPFAM" id="SSF46785">
    <property type="entry name" value="Winged helix' DNA-binding domain"/>
    <property type="match status" value="1"/>
</dbReference>
<name>A0A1U9K5L6_9BACL</name>
<dbReference type="STRING" id="1471761.B0W44_05580"/>
<dbReference type="PANTHER" id="PTHR42756:SF1">
    <property type="entry name" value="TRANSCRIPTIONAL REPRESSOR OF EMRAB OPERON"/>
    <property type="match status" value="1"/>
</dbReference>
<dbReference type="OrthoDB" id="6462103at2"/>
<keyword evidence="1" id="KW-0805">Transcription regulation</keyword>
<dbReference type="SMART" id="SM00347">
    <property type="entry name" value="HTH_MARR"/>
    <property type="match status" value="1"/>
</dbReference>
<dbReference type="InterPro" id="IPR000835">
    <property type="entry name" value="HTH_MarR-typ"/>
</dbReference>
<proteinExistence type="predicted"/>
<dbReference type="Pfam" id="PF01047">
    <property type="entry name" value="MarR"/>
    <property type="match status" value="1"/>
</dbReference>
<dbReference type="RefSeq" id="WP_077719150.1">
    <property type="nucleotide sequence ID" value="NZ_CP019699.1"/>
</dbReference>
<dbReference type="Proteomes" id="UP000188603">
    <property type="component" value="Chromosome"/>
</dbReference>
<dbReference type="InterPro" id="IPR036390">
    <property type="entry name" value="WH_DNA-bd_sf"/>
</dbReference>
<dbReference type="GO" id="GO:0003677">
    <property type="term" value="F:DNA binding"/>
    <property type="evidence" value="ECO:0007669"/>
    <property type="project" value="UniProtKB-KW"/>
</dbReference>
<dbReference type="InterPro" id="IPR036388">
    <property type="entry name" value="WH-like_DNA-bd_sf"/>
</dbReference>
<reference evidence="5 6" key="1">
    <citation type="journal article" date="2015" name="Int. J. Syst. Evol. Microbiol.">
        <title>Novibacillus thermophilus gen. nov., sp. nov., a Gram-staining-negative and moderately thermophilic member of the family Thermoactinomycetaceae.</title>
        <authorList>
            <person name="Yang G."/>
            <person name="Chen J."/>
            <person name="Zhou S."/>
        </authorList>
    </citation>
    <scope>NUCLEOTIDE SEQUENCE [LARGE SCALE GENOMIC DNA]</scope>
    <source>
        <strain evidence="5 6">SG-1</strain>
    </source>
</reference>
<keyword evidence="3" id="KW-0804">Transcription</keyword>
<evidence type="ECO:0000256" key="2">
    <source>
        <dbReference type="ARBA" id="ARBA00023125"/>
    </source>
</evidence>
<dbReference type="GO" id="GO:0003700">
    <property type="term" value="F:DNA-binding transcription factor activity"/>
    <property type="evidence" value="ECO:0007669"/>
    <property type="project" value="InterPro"/>
</dbReference>
<accession>A0A1U9K5L6</accession>
<evidence type="ECO:0000256" key="3">
    <source>
        <dbReference type="ARBA" id="ARBA00023163"/>
    </source>
</evidence>
<gene>
    <name evidence="5" type="ORF">B0W44_05580</name>
</gene>
<keyword evidence="2" id="KW-0238">DNA-binding</keyword>
<dbReference type="Gene3D" id="1.10.10.10">
    <property type="entry name" value="Winged helix-like DNA-binding domain superfamily/Winged helix DNA-binding domain"/>
    <property type="match status" value="1"/>
</dbReference>
<protein>
    <submittedName>
        <fullName evidence="5">MarR family transcriptional regulator</fullName>
    </submittedName>
</protein>
<dbReference type="PROSITE" id="PS50995">
    <property type="entry name" value="HTH_MARR_2"/>
    <property type="match status" value="1"/>
</dbReference>
<feature type="domain" description="HTH marR-type" evidence="4">
    <location>
        <begin position="1"/>
        <end position="133"/>
    </location>
</feature>
<dbReference type="KEGG" id="ntr:B0W44_05580"/>
<evidence type="ECO:0000259" key="4">
    <source>
        <dbReference type="PROSITE" id="PS50995"/>
    </source>
</evidence>
<evidence type="ECO:0000313" key="6">
    <source>
        <dbReference type="Proteomes" id="UP000188603"/>
    </source>
</evidence>
<evidence type="ECO:0000256" key="1">
    <source>
        <dbReference type="ARBA" id="ARBA00023015"/>
    </source>
</evidence>
<evidence type="ECO:0000313" key="5">
    <source>
        <dbReference type="EMBL" id="AQS55331.1"/>
    </source>
</evidence>
<keyword evidence="6" id="KW-1185">Reference proteome</keyword>
<dbReference type="EMBL" id="CP019699">
    <property type="protein sequence ID" value="AQS55331.1"/>
    <property type="molecule type" value="Genomic_DNA"/>
</dbReference>
<organism evidence="5 6">
    <name type="scientific">Novibacillus thermophilus</name>
    <dbReference type="NCBI Taxonomy" id="1471761"/>
    <lineage>
        <taxon>Bacteria</taxon>
        <taxon>Bacillati</taxon>
        <taxon>Bacillota</taxon>
        <taxon>Bacilli</taxon>
        <taxon>Bacillales</taxon>
        <taxon>Thermoactinomycetaceae</taxon>
        <taxon>Novibacillus</taxon>
    </lineage>
</organism>
<dbReference type="PANTHER" id="PTHR42756">
    <property type="entry name" value="TRANSCRIPTIONAL REGULATOR, MARR"/>
    <property type="match status" value="1"/>
</dbReference>
<dbReference type="PRINTS" id="PR00598">
    <property type="entry name" value="HTHMARR"/>
</dbReference>